<sequence length="921" mass="102656">MTPMMRRKTKPSLKAIKAYFIDDSPDNAPYENIYFPRHLTPPNTTWEENLWASWGGREEYEKWRLAFDNGMLTLAESPQHSGVGKDVSMDDGYLSTHPEGSDAGKKAQKQPSLVFSSASADETDHLARILRAADAEEPFYDSFPPRTAIPPDAAERYAHFQRPTPPNDDSASSLHAQGPTVSPSALPKPRASMKQWRQWATRNRREAPTGRVQRRELAAGEWVKVLRGVYKGDHGMVWKPGKTASGCSGYFLLLVPRLSDSKKRKKERAPLGLFSPTNFKAERGEDAFTFRFKGKTFSHGLLVKFFDELAIERTRIVTPTFGEHFVNSGHPFTKKFPLPLPEFFVFEVGDRVQVRGRQGTVTQVGDSLCAVDFGDDGEHSFSVHIVEKDITPGDAVKVIAGAQSGQEGIVAERHGAIIYVSGRHTQTGIDFFVNVNSVTKLRRETFETSLPDDVPWINLTVVIARGQYKHMRGEVKGVRLGPHRDRLLVLVYIPVLACSVELDHDHVVEQSTTKKLLDFRPLTETQSKFTIDPVRVKMRSGHVPWIGTRVRIIGGAHKGKPGIVRDVNRPSRGFEESGLAVSVELQVISPNMSHRIEKIDYARICEFDSGLELAKFFPLTEKQDFYTPWVGKKKREGKGKLPAVERTVPVTSNPSLSSSSQTPQHVSEYDDIDLDDPYNPWNPHSISPGVWSAPEFLSPPASPLGPIASLNADPSSIPETPASPDPYLDALFATPAPLSHPLLHPKLFGISMRVAIISGRWKRKTAFVIPTSSENGPFFAFRLKGETHRIDHQCIGRHPELPRPNSEQGLMVITRGAERHIGKFVRRVTYFYNEKKSDNTRWLIAAVVDRSGSQDAITSELLEFSPGEVDLVEESAAQREAGNLLFESVRYAAKVGKPEVRRPGEGDLGYLYASISEVAVL</sequence>
<name>A0ABR3F5C8_9AGAR</name>
<reference evidence="3 4" key="1">
    <citation type="submission" date="2024-02" db="EMBL/GenBank/DDBJ databases">
        <title>A draft genome for the cacao thread blight pathogen Marasmius crinis-equi.</title>
        <authorList>
            <person name="Cohen S.P."/>
            <person name="Baruah I.K."/>
            <person name="Amoako-Attah I."/>
            <person name="Bukari Y."/>
            <person name="Meinhardt L.W."/>
            <person name="Bailey B.A."/>
        </authorList>
    </citation>
    <scope>NUCLEOTIDE SEQUENCE [LARGE SCALE GENOMIC DNA]</scope>
    <source>
        <strain evidence="3 4">GH-76</strain>
    </source>
</reference>
<feature type="domain" description="KOW" evidence="2">
    <location>
        <begin position="345"/>
        <end position="367"/>
    </location>
</feature>
<evidence type="ECO:0000256" key="1">
    <source>
        <dbReference type="SAM" id="MobiDB-lite"/>
    </source>
</evidence>
<protein>
    <submittedName>
        <fullName evidence="3">Transcription elongation factor spt5</fullName>
    </submittedName>
</protein>
<keyword evidence="3" id="KW-0648">Protein biosynthesis</keyword>
<accession>A0ABR3F5C8</accession>
<organism evidence="3 4">
    <name type="scientific">Marasmius crinis-equi</name>
    <dbReference type="NCBI Taxonomy" id="585013"/>
    <lineage>
        <taxon>Eukaryota</taxon>
        <taxon>Fungi</taxon>
        <taxon>Dikarya</taxon>
        <taxon>Basidiomycota</taxon>
        <taxon>Agaricomycotina</taxon>
        <taxon>Agaricomycetes</taxon>
        <taxon>Agaricomycetidae</taxon>
        <taxon>Agaricales</taxon>
        <taxon>Marasmiineae</taxon>
        <taxon>Marasmiaceae</taxon>
        <taxon>Marasmius</taxon>
    </lineage>
</organism>
<dbReference type="Proteomes" id="UP001465976">
    <property type="component" value="Unassembled WGS sequence"/>
</dbReference>
<keyword evidence="4" id="KW-1185">Reference proteome</keyword>
<feature type="compositionally biased region" description="Low complexity" evidence="1">
    <location>
        <begin position="647"/>
        <end position="666"/>
    </location>
</feature>
<proteinExistence type="predicted"/>
<evidence type="ECO:0000313" key="3">
    <source>
        <dbReference type="EMBL" id="KAL0570415.1"/>
    </source>
</evidence>
<dbReference type="EMBL" id="JBAHYK010000939">
    <property type="protein sequence ID" value="KAL0570415.1"/>
    <property type="molecule type" value="Genomic_DNA"/>
</dbReference>
<dbReference type="GO" id="GO:0003746">
    <property type="term" value="F:translation elongation factor activity"/>
    <property type="evidence" value="ECO:0007669"/>
    <property type="project" value="UniProtKB-KW"/>
</dbReference>
<feature type="domain" description="KOW" evidence="2">
    <location>
        <begin position="389"/>
        <end position="416"/>
    </location>
</feature>
<evidence type="ECO:0000313" key="4">
    <source>
        <dbReference type="Proteomes" id="UP001465976"/>
    </source>
</evidence>
<feature type="region of interest" description="Disordered" evidence="1">
    <location>
        <begin position="90"/>
        <end position="119"/>
    </location>
</feature>
<comment type="caution">
    <text evidence="3">The sequence shown here is derived from an EMBL/GenBank/DDBJ whole genome shotgun (WGS) entry which is preliminary data.</text>
</comment>
<dbReference type="InterPro" id="IPR005824">
    <property type="entry name" value="KOW"/>
</dbReference>
<keyword evidence="3" id="KW-0251">Elongation factor</keyword>
<evidence type="ECO:0000259" key="2">
    <source>
        <dbReference type="SMART" id="SM00739"/>
    </source>
</evidence>
<feature type="compositionally biased region" description="Basic and acidic residues" evidence="1">
    <location>
        <begin position="203"/>
        <end position="212"/>
    </location>
</feature>
<feature type="compositionally biased region" description="Polar residues" evidence="1">
    <location>
        <begin position="167"/>
        <end position="183"/>
    </location>
</feature>
<feature type="compositionally biased region" description="Polar residues" evidence="1">
    <location>
        <begin position="109"/>
        <end position="119"/>
    </location>
</feature>
<gene>
    <name evidence="3" type="primary">SPT5_3</name>
    <name evidence="3" type="ORF">V5O48_011540</name>
</gene>
<feature type="region of interest" description="Disordered" evidence="1">
    <location>
        <begin position="636"/>
        <end position="670"/>
    </location>
</feature>
<dbReference type="SMART" id="SM00739">
    <property type="entry name" value="KOW"/>
    <property type="match status" value="4"/>
</dbReference>
<feature type="domain" description="KOW" evidence="2">
    <location>
        <begin position="216"/>
        <end position="243"/>
    </location>
</feature>
<feature type="region of interest" description="Disordered" evidence="1">
    <location>
        <begin position="159"/>
        <end position="212"/>
    </location>
</feature>
<feature type="domain" description="KOW" evidence="2">
    <location>
        <begin position="543"/>
        <end position="570"/>
    </location>
</feature>